<dbReference type="CDD" id="cd07826">
    <property type="entry name" value="SRPBCC_CalC_Aha1-like_9"/>
    <property type="match status" value="1"/>
</dbReference>
<reference evidence="4 5" key="1">
    <citation type="submission" date="2019-07" db="EMBL/GenBank/DDBJ databases">
        <title>Whole genome shotgun sequence of Terrabacter aerolatus NBRC 106305.</title>
        <authorList>
            <person name="Hosoyama A."/>
            <person name="Uohara A."/>
            <person name="Ohji S."/>
            <person name="Ichikawa N."/>
        </authorList>
    </citation>
    <scope>NUCLEOTIDE SEQUENCE [LARGE SCALE GENOMIC DNA]</scope>
    <source>
        <strain evidence="4 5">NBRC 106305</strain>
    </source>
</reference>
<dbReference type="RefSeq" id="WP_147065518.1">
    <property type="nucleotide sequence ID" value="NZ_BAAARO010000026.1"/>
</dbReference>
<dbReference type="Gene3D" id="3.30.530.20">
    <property type="match status" value="1"/>
</dbReference>
<name>A0A512D0I1_9MICO</name>
<evidence type="ECO:0000256" key="2">
    <source>
        <dbReference type="SAM" id="MobiDB-lite"/>
    </source>
</evidence>
<dbReference type="InterPro" id="IPR023393">
    <property type="entry name" value="START-like_dom_sf"/>
</dbReference>
<comment type="caution">
    <text evidence="4">The sequence shown here is derived from an EMBL/GenBank/DDBJ whole genome shotgun (WGS) entry which is preliminary data.</text>
</comment>
<dbReference type="Proteomes" id="UP000321534">
    <property type="component" value="Unassembled WGS sequence"/>
</dbReference>
<organism evidence="4 5">
    <name type="scientific">Terrabacter aerolatus</name>
    <dbReference type="NCBI Taxonomy" id="422442"/>
    <lineage>
        <taxon>Bacteria</taxon>
        <taxon>Bacillati</taxon>
        <taxon>Actinomycetota</taxon>
        <taxon>Actinomycetes</taxon>
        <taxon>Micrococcales</taxon>
        <taxon>Intrasporangiaceae</taxon>
        <taxon>Terrabacter</taxon>
    </lineage>
</organism>
<protein>
    <submittedName>
        <fullName evidence="4">Activator of HSP90 ATPase</fullName>
    </submittedName>
</protein>
<dbReference type="InterPro" id="IPR013538">
    <property type="entry name" value="ASHA1/2-like_C"/>
</dbReference>
<proteinExistence type="inferred from homology"/>
<evidence type="ECO:0000313" key="4">
    <source>
        <dbReference type="EMBL" id="GEO29973.1"/>
    </source>
</evidence>
<dbReference type="SUPFAM" id="SSF55961">
    <property type="entry name" value="Bet v1-like"/>
    <property type="match status" value="1"/>
</dbReference>
<evidence type="ECO:0000313" key="5">
    <source>
        <dbReference type="Proteomes" id="UP000321534"/>
    </source>
</evidence>
<dbReference type="Pfam" id="PF08327">
    <property type="entry name" value="AHSA1"/>
    <property type="match status" value="1"/>
</dbReference>
<feature type="region of interest" description="Disordered" evidence="2">
    <location>
        <begin position="155"/>
        <end position="174"/>
    </location>
</feature>
<evidence type="ECO:0000256" key="1">
    <source>
        <dbReference type="ARBA" id="ARBA00006817"/>
    </source>
</evidence>
<sequence length="174" mass="19354">MTNPLTLDIPAGVPWIDFTREFDAPVAAVFNAHRDPDLVRQWLGPRGYEMQIERWDFTSGGGYRYTHRHGDDVYGFRGTFHTVRENDLAVQTFEFEGAPDEVAIEFMRFVDLGDGRCRLEGRSVGRTVEGRDMMVESGMEKGMSEGYERLDELVAEAASGASSDSSTTSSAAQG</sequence>
<dbReference type="AlphaFoldDB" id="A0A512D0I1"/>
<dbReference type="OrthoDB" id="5185819at2"/>
<accession>A0A512D0I1</accession>
<feature type="domain" description="Activator of Hsp90 ATPase homologue 1/2-like C-terminal" evidence="3">
    <location>
        <begin position="23"/>
        <end position="154"/>
    </location>
</feature>
<keyword evidence="5" id="KW-1185">Reference proteome</keyword>
<gene>
    <name evidence="4" type="ORF">TAE01_17830</name>
</gene>
<evidence type="ECO:0000259" key="3">
    <source>
        <dbReference type="Pfam" id="PF08327"/>
    </source>
</evidence>
<comment type="similarity">
    <text evidence="1">Belongs to the AHA1 family.</text>
</comment>
<dbReference type="EMBL" id="BJYX01000007">
    <property type="protein sequence ID" value="GEO29973.1"/>
    <property type="molecule type" value="Genomic_DNA"/>
</dbReference>